<dbReference type="InterPro" id="IPR001375">
    <property type="entry name" value="Peptidase_S9_cat"/>
</dbReference>
<gene>
    <name evidence="3" type="ORF">ACIBG2_30360</name>
</gene>
<comment type="caution">
    <text evidence="3">The sequence shown here is derived from an EMBL/GenBank/DDBJ whole genome shotgun (WGS) entry which is preliminary data.</text>
</comment>
<reference evidence="3 4" key="1">
    <citation type="submission" date="2024-10" db="EMBL/GenBank/DDBJ databases">
        <title>The Natural Products Discovery Center: Release of the First 8490 Sequenced Strains for Exploring Actinobacteria Biosynthetic Diversity.</title>
        <authorList>
            <person name="Kalkreuter E."/>
            <person name="Kautsar S.A."/>
            <person name="Yang D."/>
            <person name="Bader C.D."/>
            <person name="Teijaro C.N."/>
            <person name="Fluegel L."/>
            <person name="Davis C.M."/>
            <person name="Simpson J.R."/>
            <person name="Lauterbach L."/>
            <person name="Steele A.D."/>
            <person name="Gui C."/>
            <person name="Meng S."/>
            <person name="Li G."/>
            <person name="Viehrig K."/>
            <person name="Ye F."/>
            <person name="Su P."/>
            <person name="Kiefer A.F."/>
            <person name="Nichols A."/>
            <person name="Cepeda A.J."/>
            <person name="Yan W."/>
            <person name="Fan B."/>
            <person name="Jiang Y."/>
            <person name="Adhikari A."/>
            <person name="Zheng C.-J."/>
            <person name="Schuster L."/>
            <person name="Cowan T.M."/>
            <person name="Smanski M.J."/>
            <person name="Chevrette M.G."/>
            <person name="De Carvalho L.P.S."/>
            <person name="Shen B."/>
        </authorList>
    </citation>
    <scope>NUCLEOTIDE SEQUENCE [LARGE SCALE GENOMIC DNA]</scope>
    <source>
        <strain evidence="3 4">NPDC050545</strain>
    </source>
</reference>
<dbReference type="PANTHER" id="PTHR11731">
    <property type="entry name" value="PROTEASE FAMILY S9B,C DIPEPTIDYL-PEPTIDASE IV-RELATED"/>
    <property type="match status" value="1"/>
</dbReference>
<sequence length="760" mass="85013">MSLSDTRYKNAEKLLGHNRHKIVFGAKVRPNWLEGGARFWYKSDTATRRQFLVVDPEAGTRRPAFDHERLAKALEAASGHEVSAIKLPFFFIALTGEAVYFAAFAKNWQVSLDTYEVTETPAPPAVDPIEAVSPDGQHTVFRDGPNLGLRRIADNQTRTLTDDGDADHEYGVNPDYFQYDNWVKVVGLSENPICAIWSPDGAKVVTHRSDQSGIGKAWLIEDWPRDGSRPKLYPQRLALPGDEHIPLAEIAVVDVQSGQVVKAQAEPELMTVVSPILLQWVWWAEDSSAVYYLSQPRDLRTLSLRRMDPLTGEVTTLVSESGPTRVDPNQVRINLYPLVRVINGGSEVLWYSQRDGWGHFYLYDAKTGELRNQVTSGRWTVQEILHVDEASRTVYFLANGLIGEDPYRRSVCKADLDGGGFTRITDDSFDHAVSVSADGRFFVDSASTTGTPPITTVRSWDGEVRVELERADISLMEATGWSAPERFRAKAADGVTDVYGLLYKPHDFDPDKCYPIIDSVYPGPQVPRVVPTFDPGGFGYEGEAFAALGFVVVAMDGRGTPGRDKAFHDHSYLNYRSAGAMEDHVAAITELARTRPWMDINKVGITGISGGGYQTARAMLDHPEFFKVGVSRSGNHDSMTYLQGWAEMFDGPVGEVDYSLSSNAEHAHRLQGKLLLIAGGIDTKVLPEQTLRFVDRLIEHDKDFELLIIPGTEHLYLGFEHYSFRKIFDYFVRNLLDEEPPSYRLARAAWDPETLAEWFV</sequence>
<dbReference type="InterPro" id="IPR029058">
    <property type="entry name" value="AB_hydrolase_fold"/>
</dbReference>
<dbReference type="Pfam" id="PF00930">
    <property type="entry name" value="DPPIV_N"/>
    <property type="match status" value="1"/>
</dbReference>
<dbReference type="Gene3D" id="3.40.50.1820">
    <property type="entry name" value="alpha/beta hydrolase"/>
    <property type="match status" value="1"/>
</dbReference>
<feature type="domain" description="Peptidase S9 prolyl oligopeptidase catalytic" evidence="1">
    <location>
        <begin position="543"/>
        <end position="735"/>
    </location>
</feature>
<evidence type="ECO:0000313" key="3">
    <source>
        <dbReference type="EMBL" id="MFI6501718.1"/>
    </source>
</evidence>
<protein>
    <submittedName>
        <fullName evidence="3">DPP IV N-terminal domain-containing protein</fullName>
    </submittedName>
</protein>
<dbReference type="Gene3D" id="2.140.10.30">
    <property type="entry name" value="Dipeptidylpeptidase IV, N-terminal domain"/>
    <property type="match status" value="1"/>
</dbReference>
<evidence type="ECO:0000259" key="1">
    <source>
        <dbReference type="Pfam" id="PF00326"/>
    </source>
</evidence>
<dbReference type="InterPro" id="IPR002469">
    <property type="entry name" value="Peptidase_S9B_N"/>
</dbReference>
<evidence type="ECO:0000259" key="2">
    <source>
        <dbReference type="Pfam" id="PF00930"/>
    </source>
</evidence>
<dbReference type="SUPFAM" id="SSF53474">
    <property type="entry name" value="alpha/beta-Hydrolases"/>
    <property type="match status" value="1"/>
</dbReference>
<keyword evidence="4" id="KW-1185">Reference proteome</keyword>
<dbReference type="Proteomes" id="UP001612741">
    <property type="component" value="Unassembled WGS sequence"/>
</dbReference>
<dbReference type="PANTHER" id="PTHR11731:SF118">
    <property type="entry name" value="BLR1971 PROTEIN"/>
    <property type="match status" value="1"/>
</dbReference>
<feature type="domain" description="Dipeptidylpeptidase IV N-terminal" evidence="2">
    <location>
        <begin position="104"/>
        <end position="453"/>
    </location>
</feature>
<proteinExistence type="predicted"/>
<dbReference type="Pfam" id="PF00326">
    <property type="entry name" value="Peptidase_S9"/>
    <property type="match status" value="1"/>
</dbReference>
<accession>A0ABW7Z0V2</accession>
<evidence type="ECO:0000313" key="4">
    <source>
        <dbReference type="Proteomes" id="UP001612741"/>
    </source>
</evidence>
<dbReference type="EMBL" id="JBITGY010000008">
    <property type="protein sequence ID" value="MFI6501718.1"/>
    <property type="molecule type" value="Genomic_DNA"/>
</dbReference>
<name>A0ABW7Z0V2_9ACTN</name>
<dbReference type="RefSeq" id="WP_397086478.1">
    <property type="nucleotide sequence ID" value="NZ_JBITGY010000008.1"/>
</dbReference>
<organism evidence="3 4">
    <name type="scientific">Nonomuraea typhae</name>
    <dbReference type="NCBI Taxonomy" id="2603600"/>
    <lineage>
        <taxon>Bacteria</taxon>
        <taxon>Bacillati</taxon>
        <taxon>Actinomycetota</taxon>
        <taxon>Actinomycetes</taxon>
        <taxon>Streptosporangiales</taxon>
        <taxon>Streptosporangiaceae</taxon>
        <taxon>Nonomuraea</taxon>
    </lineage>
</organism>
<dbReference type="InterPro" id="IPR050278">
    <property type="entry name" value="Serine_Prot_S9B/DPPIV"/>
</dbReference>
<dbReference type="SUPFAM" id="SSF82171">
    <property type="entry name" value="DPP6 N-terminal domain-like"/>
    <property type="match status" value="1"/>
</dbReference>